<keyword evidence="2" id="KW-1185">Reference proteome</keyword>
<dbReference type="SMR" id="A2E7V0"/>
<dbReference type="Proteomes" id="UP000001542">
    <property type="component" value="Unassembled WGS sequence"/>
</dbReference>
<dbReference type="InterPro" id="IPR032675">
    <property type="entry name" value="LRR_dom_sf"/>
</dbReference>
<gene>
    <name evidence="1" type="ORF">TVAG_061850</name>
</gene>
<name>A2E7V0_TRIV3</name>
<dbReference type="Pfam" id="PF13306">
    <property type="entry name" value="LRR_5"/>
    <property type="match status" value="2"/>
</dbReference>
<dbReference type="STRING" id="5722.A2E7V0"/>
<dbReference type="KEGG" id="tva:4769234"/>
<dbReference type="EMBL" id="DS113322">
    <property type="protein sequence ID" value="EAY11281.1"/>
    <property type="molecule type" value="Genomic_DNA"/>
</dbReference>
<dbReference type="VEuPathDB" id="TrichDB:TVAG_061850"/>
<accession>A2E7V0</accession>
<dbReference type="Gene3D" id="3.80.10.10">
    <property type="entry name" value="Ribonuclease Inhibitor"/>
    <property type="match status" value="1"/>
</dbReference>
<proteinExistence type="predicted"/>
<evidence type="ECO:0000313" key="1">
    <source>
        <dbReference type="EMBL" id="EAY11281.1"/>
    </source>
</evidence>
<protein>
    <recommendedName>
        <fullName evidence="3">Surface antigen BspA-like</fullName>
    </recommendedName>
</protein>
<dbReference type="InParanoid" id="A2E7V0"/>
<dbReference type="VEuPathDB" id="TrichDB:TVAGG3_0282660"/>
<reference evidence="1" key="1">
    <citation type="submission" date="2006-10" db="EMBL/GenBank/DDBJ databases">
        <authorList>
            <person name="Amadeo P."/>
            <person name="Zhao Q."/>
            <person name="Wortman J."/>
            <person name="Fraser-Liggett C."/>
            <person name="Carlton J."/>
        </authorList>
    </citation>
    <scope>NUCLEOTIDE SEQUENCE</scope>
    <source>
        <strain evidence="1">G3</strain>
    </source>
</reference>
<dbReference type="InterPro" id="IPR026906">
    <property type="entry name" value="LRR_5"/>
</dbReference>
<evidence type="ECO:0000313" key="2">
    <source>
        <dbReference type="Proteomes" id="UP000001542"/>
    </source>
</evidence>
<dbReference type="AlphaFoldDB" id="A2E7V0"/>
<sequence length="215" mass="24939">MTTNFAHSTYGFDNIADLAFQHFTNLVNVSFNDALLKIGNDVFFQTKVENVYLPSSLQEVSPLQSFDVLYTIKSIKVSDLNRNFKDIDGVLFSKDQTILYYWPPNRNEKYIVVPNGVELIWIAAFAFNSITKYVRFPPTVRTIQNYFFTVCNAIEYIEIQNHESRVYINPDNLFRDSPADRSIIHFIPISPCNTCLFKLSILNYYTTLFCFLLVS</sequence>
<reference evidence="1" key="2">
    <citation type="journal article" date="2007" name="Science">
        <title>Draft genome sequence of the sexually transmitted pathogen Trichomonas vaginalis.</title>
        <authorList>
            <person name="Carlton J.M."/>
            <person name="Hirt R.P."/>
            <person name="Silva J.C."/>
            <person name="Delcher A.L."/>
            <person name="Schatz M."/>
            <person name="Zhao Q."/>
            <person name="Wortman J.R."/>
            <person name="Bidwell S.L."/>
            <person name="Alsmark U.C.M."/>
            <person name="Besteiro S."/>
            <person name="Sicheritz-Ponten T."/>
            <person name="Noel C.J."/>
            <person name="Dacks J.B."/>
            <person name="Foster P.G."/>
            <person name="Simillion C."/>
            <person name="Van de Peer Y."/>
            <person name="Miranda-Saavedra D."/>
            <person name="Barton G.J."/>
            <person name="Westrop G.D."/>
            <person name="Mueller S."/>
            <person name="Dessi D."/>
            <person name="Fiori P.L."/>
            <person name="Ren Q."/>
            <person name="Paulsen I."/>
            <person name="Zhang H."/>
            <person name="Bastida-Corcuera F.D."/>
            <person name="Simoes-Barbosa A."/>
            <person name="Brown M.T."/>
            <person name="Hayes R.D."/>
            <person name="Mukherjee M."/>
            <person name="Okumura C.Y."/>
            <person name="Schneider R."/>
            <person name="Smith A.J."/>
            <person name="Vanacova S."/>
            <person name="Villalvazo M."/>
            <person name="Haas B.J."/>
            <person name="Pertea M."/>
            <person name="Feldblyum T.V."/>
            <person name="Utterback T.R."/>
            <person name="Shu C.L."/>
            <person name="Osoegawa K."/>
            <person name="de Jong P.J."/>
            <person name="Hrdy I."/>
            <person name="Horvathova L."/>
            <person name="Zubacova Z."/>
            <person name="Dolezal P."/>
            <person name="Malik S.B."/>
            <person name="Logsdon J.M. Jr."/>
            <person name="Henze K."/>
            <person name="Gupta A."/>
            <person name="Wang C.C."/>
            <person name="Dunne R.L."/>
            <person name="Upcroft J.A."/>
            <person name="Upcroft P."/>
            <person name="White O."/>
            <person name="Salzberg S.L."/>
            <person name="Tang P."/>
            <person name="Chiu C.-H."/>
            <person name="Lee Y.-S."/>
            <person name="Embley T.M."/>
            <person name="Coombs G.H."/>
            <person name="Mottram J.C."/>
            <person name="Tachezy J."/>
            <person name="Fraser-Liggett C.M."/>
            <person name="Johnson P.J."/>
        </authorList>
    </citation>
    <scope>NUCLEOTIDE SEQUENCE [LARGE SCALE GENOMIC DNA]</scope>
    <source>
        <strain evidence="1">G3</strain>
    </source>
</reference>
<dbReference type="RefSeq" id="XP_001323504.1">
    <property type="nucleotide sequence ID" value="XM_001323469.1"/>
</dbReference>
<organism evidence="1 2">
    <name type="scientific">Trichomonas vaginalis (strain ATCC PRA-98 / G3)</name>
    <dbReference type="NCBI Taxonomy" id="412133"/>
    <lineage>
        <taxon>Eukaryota</taxon>
        <taxon>Metamonada</taxon>
        <taxon>Parabasalia</taxon>
        <taxon>Trichomonadida</taxon>
        <taxon>Trichomonadidae</taxon>
        <taxon>Trichomonas</taxon>
    </lineage>
</organism>
<evidence type="ECO:0008006" key="3">
    <source>
        <dbReference type="Google" id="ProtNLM"/>
    </source>
</evidence>